<dbReference type="PANTHER" id="PTHR11647">
    <property type="entry name" value="HYDRANTOINASE/DIHYDROPYRIMIDINASE FAMILY MEMBER"/>
    <property type="match status" value="1"/>
</dbReference>
<keyword evidence="3" id="KW-0479">Metal-binding</keyword>
<dbReference type="AlphaFoldDB" id="A0A6N7Z3F2"/>
<name>A0A6N7Z3F2_9PSEU</name>
<dbReference type="Gene3D" id="3.20.20.140">
    <property type="entry name" value="Metal-dependent hydrolases"/>
    <property type="match status" value="1"/>
</dbReference>
<evidence type="ECO:0000313" key="7">
    <source>
        <dbReference type="EMBL" id="MTD55639.1"/>
    </source>
</evidence>
<comment type="caution">
    <text evidence="7">The sequence shown here is derived from an EMBL/GenBank/DDBJ whole genome shotgun (WGS) entry which is preliminary data.</text>
</comment>
<dbReference type="NCBIfam" id="TIGR02033">
    <property type="entry name" value="D-hydantoinase"/>
    <property type="match status" value="1"/>
</dbReference>
<sequence length="461" mass="50353">MSLDIAIRNGTLATADATFESDIGISDGKVVLISQNLPEAKREIDATGRIVVPGAIDVHTHFDRVHSWHGKKNTDDYETGTRAAAIGGITTVVNFAFQEPGWDLRQGIDHELALADGNAHIDFGLHTVVADLSVDGTLSAIKSVADEGYASVKIFTAVPHVGLTDPEILKVLEVCRDDGVLVSVHAEDDPLCNHLVNHYLEAGKTHVRYFPKARPPVAEALATGRVAAYARELGAPVYFVHLSSRKALQEVRRSREEGGEVYVETRPVYLYLDESRYELPDNQGNLYVCLPPLRSKMDQETLWQGMRNGEIQTYATDHAPWTSSQKLDAPNFSRIPAGVANVQTSIGMLYSDGVTRGKISLQQFVAVTSTNPAKLFGMWPRKGTLTPGADADIVLIDPRRAVELQNGGLASNVDYDPYAGYQGVGWPVMTISRGEIVAEEGRILSKPGRGRVVKRSRFQSL</sequence>
<dbReference type="GO" id="GO:0004157">
    <property type="term" value="F:dihydropyrimidinase activity"/>
    <property type="evidence" value="ECO:0007669"/>
    <property type="project" value="UniProtKB-EC"/>
</dbReference>
<dbReference type="RefSeq" id="WP_154757837.1">
    <property type="nucleotide sequence ID" value="NZ_WMBA01000024.1"/>
</dbReference>
<accession>A0A6N7Z3F2</accession>
<evidence type="ECO:0000256" key="2">
    <source>
        <dbReference type="ARBA" id="ARBA00008829"/>
    </source>
</evidence>
<dbReference type="InterPro" id="IPR032466">
    <property type="entry name" value="Metal_Hydrolase"/>
</dbReference>
<dbReference type="SUPFAM" id="SSF51556">
    <property type="entry name" value="Metallo-dependent hydrolases"/>
    <property type="match status" value="1"/>
</dbReference>
<evidence type="ECO:0000259" key="6">
    <source>
        <dbReference type="Pfam" id="PF01979"/>
    </source>
</evidence>
<comment type="PTM">
    <text evidence="5">Carbamylation allows a single lysine to coordinate two divalent metal cations.</text>
</comment>
<feature type="modified residue" description="N6-carboxylysine" evidence="5">
    <location>
        <position position="153"/>
    </location>
</feature>
<comment type="similarity">
    <text evidence="2">Belongs to the metallo-dependent hydrolases superfamily. Hydantoinase/dihydropyrimidinase family.</text>
</comment>
<evidence type="ECO:0000256" key="5">
    <source>
        <dbReference type="PIRSR" id="PIRSR611778-50"/>
    </source>
</evidence>
<dbReference type="InterPro" id="IPR011059">
    <property type="entry name" value="Metal-dep_hydrolase_composite"/>
</dbReference>
<dbReference type="InterPro" id="IPR011778">
    <property type="entry name" value="Hydantoinase/dihydroPyrase"/>
</dbReference>
<proteinExistence type="inferred from homology"/>
<evidence type="ECO:0000256" key="4">
    <source>
        <dbReference type="ARBA" id="ARBA00022801"/>
    </source>
</evidence>
<dbReference type="GO" id="GO:0046872">
    <property type="term" value="F:metal ion binding"/>
    <property type="evidence" value="ECO:0007669"/>
    <property type="project" value="UniProtKB-KW"/>
</dbReference>
<keyword evidence="8" id="KW-1185">Reference proteome</keyword>
<evidence type="ECO:0000256" key="3">
    <source>
        <dbReference type="ARBA" id="ARBA00022723"/>
    </source>
</evidence>
<dbReference type="EC" id="3.5.2.2" evidence="7"/>
<evidence type="ECO:0000313" key="8">
    <source>
        <dbReference type="Proteomes" id="UP000440096"/>
    </source>
</evidence>
<dbReference type="Gene3D" id="2.30.40.10">
    <property type="entry name" value="Urease, subunit C, domain 1"/>
    <property type="match status" value="1"/>
</dbReference>
<evidence type="ECO:0000256" key="1">
    <source>
        <dbReference type="ARBA" id="ARBA00001947"/>
    </source>
</evidence>
<dbReference type="InterPro" id="IPR006680">
    <property type="entry name" value="Amidohydro-rel"/>
</dbReference>
<dbReference type="EMBL" id="WMBA01000024">
    <property type="protein sequence ID" value="MTD55639.1"/>
    <property type="molecule type" value="Genomic_DNA"/>
</dbReference>
<dbReference type="SUPFAM" id="SSF51338">
    <property type="entry name" value="Composite domain of metallo-dependent hydrolases"/>
    <property type="match status" value="2"/>
</dbReference>
<reference evidence="7 8" key="1">
    <citation type="submission" date="2019-11" db="EMBL/GenBank/DDBJ databases">
        <title>Draft genome of Amycolatopsis RM579.</title>
        <authorList>
            <person name="Duangmal K."/>
            <person name="Mingma R."/>
        </authorList>
    </citation>
    <scope>NUCLEOTIDE SEQUENCE [LARGE SCALE GENOMIC DNA]</scope>
    <source>
        <strain evidence="7 8">RM579</strain>
    </source>
</reference>
<keyword evidence="4 7" id="KW-0378">Hydrolase</keyword>
<dbReference type="InterPro" id="IPR050378">
    <property type="entry name" value="Metallo-dep_Hydrolases_sf"/>
</dbReference>
<protein>
    <submittedName>
        <fullName evidence="7">Dihydropyrimidinase</fullName>
        <ecNumber evidence="7">3.5.2.2</ecNumber>
    </submittedName>
</protein>
<feature type="domain" description="Amidohydrolase-related" evidence="6">
    <location>
        <begin position="50"/>
        <end position="437"/>
    </location>
</feature>
<dbReference type="FunFam" id="3.20.20.140:FF:000174">
    <property type="entry name" value="Dihydropyrimidinase-related protein 2"/>
    <property type="match status" value="1"/>
</dbReference>
<dbReference type="PANTHER" id="PTHR11647:SF1">
    <property type="entry name" value="COLLAPSIN RESPONSE MEDIATOR PROTEIN"/>
    <property type="match status" value="1"/>
</dbReference>
<dbReference type="OrthoDB" id="9775759at2"/>
<dbReference type="GO" id="GO:0005829">
    <property type="term" value="C:cytosol"/>
    <property type="evidence" value="ECO:0007669"/>
    <property type="project" value="TreeGrafter"/>
</dbReference>
<organism evidence="7 8">
    <name type="scientific">Amycolatopsis pithecellobii</name>
    <dbReference type="NCBI Taxonomy" id="664692"/>
    <lineage>
        <taxon>Bacteria</taxon>
        <taxon>Bacillati</taxon>
        <taxon>Actinomycetota</taxon>
        <taxon>Actinomycetes</taxon>
        <taxon>Pseudonocardiales</taxon>
        <taxon>Pseudonocardiaceae</taxon>
        <taxon>Amycolatopsis</taxon>
    </lineage>
</organism>
<gene>
    <name evidence="7" type="primary">hydA</name>
    <name evidence="7" type="ORF">GKO32_16880</name>
</gene>
<dbReference type="Pfam" id="PF01979">
    <property type="entry name" value="Amidohydro_1"/>
    <property type="match status" value="1"/>
</dbReference>
<comment type="cofactor">
    <cofactor evidence="1">
        <name>Zn(2+)</name>
        <dbReference type="ChEBI" id="CHEBI:29105"/>
    </cofactor>
</comment>
<dbReference type="Proteomes" id="UP000440096">
    <property type="component" value="Unassembled WGS sequence"/>
</dbReference>